<keyword evidence="2" id="KW-1185">Reference proteome</keyword>
<proteinExistence type="predicted"/>
<organism evidence="1 2">
    <name type="scientific">Fusarium mexicanum</name>
    <dbReference type="NCBI Taxonomy" id="751941"/>
    <lineage>
        <taxon>Eukaryota</taxon>
        <taxon>Fungi</taxon>
        <taxon>Dikarya</taxon>
        <taxon>Ascomycota</taxon>
        <taxon>Pezizomycotina</taxon>
        <taxon>Sordariomycetes</taxon>
        <taxon>Hypocreomycetidae</taxon>
        <taxon>Hypocreales</taxon>
        <taxon>Nectriaceae</taxon>
        <taxon>Fusarium</taxon>
        <taxon>Fusarium fujikuroi species complex</taxon>
    </lineage>
</organism>
<evidence type="ECO:0000313" key="2">
    <source>
        <dbReference type="Proteomes" id="UP000522262"/>
    </source>
</evidence>
<protein>
    <submittedName>
        <fullName evidence="1">Uncharacterized protein</fullName>
    </submittedName>
</protein>
<accession>A0A8H5IJ59</accession>
<gene>
    <name evidence="1" type="ORF">FMEXI_9651</name>
</gene>
<dbReference type="EMBL" id="JAAOAM010000227">
    <property type="protein sequence ID" value="KAF5537829.1"/>
    <property type="molecule type" value="Genomic_DNA"/>
</dbReference>
<evidence type="ECO:0000313" key="1">
    <source>
        <dbReference type="EMBL" id="KAF5537829.1"/>
    </source>
</evidence>
<sequence length="155" mass="17651">MSGQFKIAVAALSVVIRLVGIYAKPFLKHTGDPRTHALLAFARNPYYLIGDLMLLDHSVPATPSDTWLIPNIFYYLFNKKCIILYLQELAVRLTVNGIQALQKRSWSPLVNTSRQLDKMTRKEIAKVIIFDEVILWVVTVLCISSRPYRVEGAME</sequence>
<comment type="caution">
    <text evidence="1">The sequence shown here is derived from an EMBL/GenBank/DDBJ whole genome shotgun (WGS) entry which is preliminary data.</text>
</comment>
<dbReference type="Proteomes" id="UP000522262">
    <property type="component" value="Unassembled WGS sequence"/>
</dbReference>
<name>A0A8H5IJ59_9HYPO</name>
<reference evidence="1 2" key="1">
    <citation type="submission" date="2020-05" db="EMBL/GenBank/DDBJ databases">
        <title>Identification and distribution of gene clusters putatively required for synthesis of sphingolipid metabolism inhibitors in phylogenetically diverse species of the filamentous fungus Fusarium.</title>
        <authorList>
            <person name="Kim H.-S."/>
            <person name="Busman M."/>
            <person name="Brown D.W."/>
            <person name="Divon H."/>
            <person name="Uhlig S."/>
            <person name="Proctor R.H."/>
        </authorList>
    </citation>
    <scope>NUCLEOTIDE SEQUENCE [LARGE SCALE GENOMIC DNA]</scope>
    <source>
        <strain evidence="1 2">NRRL 53147</strain>
    </source>
</reference>
<dbReference type="AlphaFoldDB" id="A0A8H5IJ59"/>